<dbReference type="VEuPathDB" id="FungiDB:PV10_08658"/>
<keyword evidence="4" id="KW-0539">Nucleus</keyword>
<dbReference type="OrthoDB" id="3525185at2759"/>
<evidence type="ECO:0000256" key="3">
    <source>
        <dbReference type="ARBA" id="ARBA00023163"/>
    </source>
</evidence>
<evidence type="ECO:0000256" key="1">
    <source>
        <dbReference type="ARBA" id="ARBA00023015"/>
    </source>
</evidence>
<dbReference type="InterPro" id="IPR021858">
    <property type="entry name" value="Fun_TF"/>
</dbReference>
<dbReference type="InterPro" id="IPR001138">
    <property type="entry name" value="Zn2Cys6_DnaBD"/>
</dbReference>
<dbReference type="EMBL" id="NAJM01000015">
    <property type="protein sequence ID" value="RVX71942.1"/>
    <property type="molecule type" value="Genomic_DNA"/>
</dbReference>
<sequence>MVGVPRSKACANCKARRKGCDEKRPSCSQCLRRGVQCQGYSNELNIRFEDPGAKDRGVLTSRANKSPRLSSTSRETEVIYHLQVLPHSFQKSAFRDQVYEVFFKQYLPHESGTWLHLETDLAVLPATTWLNVAACSPTTGTLLGDALAALTLNHIAQSQHRPGFLQEGRLLYVKTIQRINKALVNIDHRLDDETLAAVMVLTMYEAGNLEKPYFIGWQDFRGETQEGITTQAEGWFSHVRGAQALIKLRGKRNFSNPLSEKLFLGSRTAQFISAIGARRAIIDDTPWPSNHNEKRASTHIRLFEILQRLPGLMELTDRMYPSQGEAVTEAMQAHFTSLLARLVEDSQQLRCELEDWLVSLESENQHHHQGQLYWPERSTLYSRLPAYSPIRDLAFGYFFCFPDAEVAQQVVMFWTGSLLVHSNLWLAKRRLLEAGFDASLPWDASPKTDGKRDSPLPAPFTRPIPPQALLIVQSSEYFLHPDMGFSGCDFIGFPMSVAQACLEHFYAPELAWYDILFARMKEIRNGGTSLSEASISHIGELSPSPLRL</sequence>
<dbReference type="GO" id="GO:0003677">
    <property type="term" value="F:DNA binding"/>
    <property type="evidence" value="ECO:0007669"/>
    <property type="project" value="UniProtKB-KW"/>
</dbReference>
<dbReference type="Gene3D" id="4.10.240.10">
    <property type="entry name" value="Zn(2)-C6 fungal-type DNA-binding domain"/>
    <property type="match status" value="1"/>
</dbReference>
<dbReference type="CDD" id="cd00067">
    <property type="entry name" value="GAL4"/>
    <property type="match status" value="1"/>
</dbReference>
<name>A0A438N875_EXOME</name>
<dbReference type="SMART" id="SM00066">
    <property type="entry name" value="GAL4"/>
    <property type="match status" value="1"/>
</dbReference>
<evidence type="ECO:0000259" key="5">
    <source>
        <dbReference type="PROSITE" id="PS50048"/>
    </source>
</evidence>
<dbReference type="InterPro" id="IPR036864">
    <property type="entry name" value="Zn2-C6_fun-type_DNA-bd_sf"/>
</dbReference>
<comment type="caution">
    <text evidence="6">The sequence shown here is derived from an EMBL/GenBank/DDBJ whole genome shotgun (WGS) entry which is preliminary data.</text>
</comment>
<evidence type="ECO:0000313" key="7">
    <source>
        <dbReference type="Proteomes" id="UP000288859"/>
    </source>
</evidence>
<dbReference type="GO" id="GO:0000981">
    <property type="term" value="F:DNA-binding transcription factor activity, RNA polymerase II-specific"/>
    <property type="evidence" value="ECO:0007669"/>
    <property type="project" value="InterPro"/>
</dbReference>
<protein>
    <recommendedName>
        <fullName evidence="5">Zn(2)-C6 fungal-type domain-containing protein</fullName>
    </recommendedName>
</protein>
<evidence type="ECO:0000256" key="4">
    <source>
        <dbReference type="ARBA" id="ARBA00023242"/>
    </source>
</evidence>
<dbReference type="AlphaFoldDB" id="A0A438N875"/>
<dbReference type="PANTHER" id="PTHR38111:SF11">
    <property type="entry name" value="TRANSCRIPTION FACTOR DOMAIN-CONTAINING PROTEIN-RELATED"/>
    <property type="match status" value="1"/>
</dbReference>
<evidence type="ECO:0000313" key="6">
    <source>
        <dbReference type="EMBL" id="RVX71942.1"/>
    </source>
</evidence>
<keyword evidence="1" id="KW-0805">Transcription regulation</keyword>
<dbReference type="PANTHER" id="PTHR38111">
    <property type="entry name" value="ZN(2)-C6 FUNGAL-TYPE DOMAIN-CONTAINING PROTEIN-RELATED"/>
    <property type="match status" value="1"/>
</dbReference>
<keyword evidence="3" id="KW-0804">Transcription</keyword>
<evidence type="ECO:0000256" key="2">
    <source>
        <dbReference type="ARBA" id="ARBA00023125"/>
    </source>
</evidence>
<dbReference type="PROSITE" id="PS50048">
    <property type="entry name" value="ZN2_CY6_FUNGAL_2"/>
    <property type="match status" value="1"/>
</dbReference>
<organism evidence="6 7">
    <name type="scientific">Exophiala mesophila</name>
    <name type="common">Black yeast-like fungus</name>
    <dbReference type="NCBI Taxonomy" id="212818"/>
    <lineage>
        <taxon>Eukaryota</taxon>
        <taxon>Fungi</taxon>
        <taxon>Dikarya</taxon>
        <taxon>Ascomycota</taxon>
        <taxon>Pezizomycotina</taxon>
        <taxon>Eurotiomycetes</taxon>
        <taxon>Chaetothyriomycetidae</taxon>
        <taxon>Chaetothyriales</taxon>
        <taxon>Herpotrichiellaceae</taxon>
        <taxon>Exophiala</taxon>
    </lineage>
</organism>
<dbReference type="SUPFAM" id="SSF57701">
    <property type="entry name" value="Zn2/Cys6 DNA-binding domain"/>
    <property type="match status" value="1"/>
</dbReference>
<dbReference type="InterPro" id="IPR053178">
    <property type="entry name" value="Osmoadaptation_assoc"/>
</dbReference>
<dbReference type="Pfam" id="PF11951">
    <property type="entry name" value="Fungal_trans_2"/>
    <property type="match status" value="1"/>
</dbReference>
<dbReference type="Pfam" id="PF00172">
    <property type="entry name" value="Zn_clus"/>
    <property type="match status" value="1"/>
</dbReference>
<dbReference type="PROSITE" id="PS00463">
    <property type="entry name" value="ZN2_CY6_FUNGAL_1"/>
    <property type="match status" value="1"/>
</dbReference>
<dbReference type="GO" id="GO:0008270">
    <property type="term" value="F:zinc ion binding"/>
    <property type="evidence" value="ECO:0007669"/>
    <property type="project" value="InterPro"/>
</dbReference>
<accession>A0A438N875</accession>
<gene>
    <name evidence="6" type="ORF">B0A52_04341</name>
</gene>
<proteinExistence type="predicted"/>
<reference evidence="6 7" key="1">
    <citation type="submission" date="2017-03" db="EMBL/GenBank/DDBJ databases">
        <title>Genomes of endolithic fungi from Antarctica.</title>
        <authorList>
            <person name="Coleine C."/>
            <person name="Masonjones S."/>
            <person name="Stajich J.E."/>
        </authorList>
    </citation>
    <scope>NUCLEOTIDE SEQUENCE [LARGE SCALE GENOMIC DNA]</scope>
    <source>
        <strain evidence="6 7">CCFEE 6314</strain>
    </source>
</reference>
<feature type="domain" description="Zn(2)-C6 fungal-type" evidence="5">
    <location>
        <begin position="9"/>
        <end position="37"/>
    </location>
</feature>
<dbReference type="Proteomes" id="UP000288859">
    <property type="component" value="Unassembled WGS sequence"/>
</dbReference>
<keyword evidence="2" id="KW-0238">DNA-binding</keyword>